<dbReference type="EMBL" id="CP073720">
    <property type="protein sequence ID" value="UWP84905.1"/>
    <property type="molecule type" value="Genomic_DNA"/>
</dbReference>
<protein>
    <submittedName>
        <fullName evidence="1">Uncharacterized protein</fullName>
    </submittedName>
</protein>
<dbReference type="RefSeq" id="WP_259862904.1">
    <property type="nucleotide sequence ID" value="NZ_CP073720.1"/>
</dbReference>
<reference evidence="1" key="1">
    <citation type="submission" date="2021-04" db="EMBL/GenBank/DDBJ databases">
        <authorList>
            <person name="Hartkoorn R.C."/>
            <person name="Beaudoing E."/>
            <person name="Hot D."/>
        </authorList>
    </citation>
    <scope>NUCLEOTIDE SEQUENCE</scope>
    <source>
        <strain evidence="1">NRRL B-16292</strain>
    </source>
</reference>
<keyword evidence="2" id="KW-1185">Reference proteome</keyword>
<reference evidence="1" key="2">
    <citation type="submission" date="2022-09" db="EMBL/GenBank/DDBJ databases">
        <title>Biosynthetic gene clusters of Dactylosporangioum fulvum.</title>
        <authorList>
            <person name="Caradec T."/>
        </authorList>
    </citation>
    <scope>NUCLEOTIDE SEQUENCE</scope>
    <source>
        <strain evidence="1">NRRL B-16292</strain>
    </source>
</reference>
<dbReference type="Proteomes" id="UP001059617">
    <property type="component" value="Chromosome"/>
</dbReference>
<evidence type="ECO:0000313" key="2">
    <source>
        <dbReference type="Proteomes" id="UP001059617"/>
    </source>
</evidence>
<accession>A0ABY5W6B5</accession>
<gene>
    <name evidence="1" type="ORF">Dfulv_12015</name>
</gene>
<name>A0ABY5W6B5_9ACTN</name>
<evidence type="ECO:0000313" key="1">
    <source>
        <dbReference type="EMBL" id="UWP84905.1"/>
    </source>
</evidence>
<proteinExistence type="predicted"/>
<sequence>MRIALACGELPDHGGDRPQVTVTIPLQVLRDGAAAGLAIPERRVQGE</sequence>
<organism evidence="1 2">
    <name type="scientific">Dactylosporangium fulvum</name>
    <dbReference type="NCBI Taxonomy" id="53359"/>
    <lineage>
        <taxon>Bacteria</taxon>
        <taxon>Bacillati</taxon>
        <taxon>Actinomycetota</taxon>
        <taxon>Actinomycetes</taxon>
        <taxon>Micromonosporales</taxon>
        <taxon>Micromonosporaceae</taxon>
        <taxon>Dactylosporangium</taxon>
    </lineage>
</organism>